<gene>
    <name evidence="1" type="ordered locus">HCH_02341</name>
</gene>
<dbReference type="KEGG" id="hch:HCH_02341"/>
<protein>
    <submittedName>
        <fullName evidence="1">Uncharacterized protein</fullName>
    </submittedName>
</protein>
<dbReference type="EMBL" id="CP000155">
    <property type="protein sequence ID" value="ABC29164.1"/>
    <property type="molecule type" value="Genomic_DNA"/>
</dbReference>
<dbReference type="Proteomes" id="UP000000238">
    <property type="component" value="Chromosome"/>
</dbReference>
<evidence type="ECO:0000313" key="2">
    <source>
        <dbReference type="Proteomes" id="UP000000238"/>
    </source>
</evidence>
<proteinExistence type="predicted"/>
<evidence type="ECO:0000313" key="1">
    <source>
        <dbReference type="EMBL" id="ABC29164.1"/>
    </source>
</evidence>
<name>Q2SJL0_HAHCH</name>
<organism evidence="1 2">
    <name type="scientific">Hahella chejuensis (strain KCTC 2396)</name>
    <dbReference type="NCBI Taxonomy" id="349521"/>
    <lineage>
        <taxon>Bacteria</taxon>
        <taxon>Pseudomonadati</taxon>
        <taxon>Pseudomonadota</taxon>
        <taxon>Gammaproteobacteria</taxon>
        <taxon>Oceanospirillales</taxon>
        <taxon>Hahellaceae</taxon>
        <taxon>Hahella</taxon>
    </lineage>
</organism>
<dbReference type="HOGENOM" id="CLU_2770136_0_0_6"/>
<dbReference type="AlphaFoldDB" id="Q2SJL0"/>
<keyword evidence="2" id="KW-1185">Reference proteome</keyword>
<reference evidence="1 2" key="1">
    <citation type="journal article" date="2005" name="Nucleic Acids Res.">
        <title>Genomic blueprint of Hahella chejuensis, a marine microbe producing an algicidal agent.</title>
        <authorList>
            <person name="Jeong H."/>
            <person name="Yim J.H."/>
            <person name="Lee C."/>
            <person name="Choi S.-H."/>
            <person name="Park Y.K."/>
            <person name="Yoon S.H."/>
            <person name="Hur C.-G."/>
            <person name="Kang H.-Y."/>
            <person name="Kim D."/>
            <person name="Lee H.H."/>
            <person name="Park K.H."/>
            <person name="Park S.-H."/>
            <person name="Park H.-S."/>
            <person name="Lee H.K."/>
            <person name="Oh T.K."/>
            <person name="Kim J.F."/>
        </authorList>
    </citation>
    <scope>NUCLEOTIDE SEQUENCE [LARGE SCALE GENOMIC DNA]</scope>
    <source>
        <strain evidence="1 2">KCTC 2396</strain>
    </source>
</reference>
<sequence length="69" mass="8162">MVPSISILPSFAIQLCPHEIRVKRKKLKNSKRFLKRANFALIITKVQKPILYYLDNQPLFRKFFGLTSR</sequence>
<accession>Q2SJL0</accession>